<feature type="signal peptide" evidence="2">
    <location>
        <begin position="1"/>
        <end position="16"/>
    </location>
</feature>
<dbReference type="Proteomes" id="UP000479000">
    <property type="component" value="Unassembled WGS sequence"/>
</dbReference>
<feature type="region of interest" description="Disordered" evidence="1">
    <location>
        <begin position="142"/>
        <end position="164"/>
    </location>
</feature>
<evidence type="ECO:0000256" key="1">
    <source>
        <dbReference type="SAM" id="MobiDB-lite"/>
    </source>
</evidence>
<sequence>MLSKFLLGLTLCFANASFLPHELSVLTNELDGDALKSFPNELTDMALEAVREYLLAKNETTISIPPIDVTFTLPVLGVDFTVIVMMAGFDDCEYECEADEFHQEYAGDESRQNDDYAQNFQYHQAEEAAEQDCNTMRSLVEYGQSLPPPREPRSRRIPPTTTNAAVRGDVRPARVPAAHVRVAIALTAGADRSARNFNEALVPFTFGRSREEALSGKGRGKMLYGRAKNELANPNMLPNGIPATAPKLPSPRPRAFSGFGMLSERSGFAAAMAVVAAPGAVAARAAGGNNTINRPTSRILDERFALLVHATCTIVGRPNQRELLHVNFTAFGNGAGVGDGRLGKRKKWPGLGRPQGHQDLPGKVAREIRTMETLQGNEVKQETAPIAQ</sequence>
<evidence type="ECO:0000313" key="3">
    <source>
        <dbReference type="EMBL" id="CAB0004614.1"/>
    </source>
</evidence>
<protein>
    <submittedName>
        <fullName evidence="3">Uncharacterized protein</fullName>
    </submittedName>
</protein>
<evidence type="ECO:0000313" key="4">
    <source>
        <dbReference type="Proteomes" id="UP000479000"/>
    </source>
</evidence>
<feature type="chain" id="PRO_5026233459" evidence="2">
    <location>
        <begin position="17"/>
        <end position="388"/>
    </location>
</feature>
<gene>
    <name evidence="3" type="ORF">NTEN_LOCUS10091</name>
</gene>
<evidence type="ECO:0000256" key="2">
    <source>
        <dbReference type="SAM" id="SignalP"/>
    </source>
</evidence>
<name>A0A6H5GKY4_9HEMI</name>
<feature type="region of interest" description="Disordered" evidence="1">
    <location>
        <begin position="342"/>
        <end position="361"/>
    </location>
</feature>
<keyword evidence="4" id="KW-1185">Reference proteome</keyword>
<accession>A0A6H5GKY4</accession>
<keyword evidence="2" id="KW-0732">Signal</keyword>
<proteinExistence type="predicted"/>
<dbReference type="EMBL" id="CADCXU010015118">
    <property type="protein sequence ID" value="CAB0004614.1"/>
    <property type="molecule type" value="Genomic_DNA"/>
</dbReference>
<reference evidence="3 4" key="1">
    <citation type="submission" date="2020-02" db="EMBL/GenBank/DDBJ databases">
        <authorList>
            <person name="Ferguson B K."/>
        </authorList>
    </citation>
    <scope>NUCLEOTIDE SEQUENCE [LARGE SCALE GENOMIC DNA]</scope>
</reference>
<dbReference type="AlphaFoldDB" id="A0A6H5GKY4"/>
<organism evidence="3 4">
    <name type="scientific">Nesidiocoris tenuis</name>
    <dbReference type="NCBI Taxonomy" id="355587"/>
    <lineage>
        <taxon>Eukaryota</taxon>
        <taxon>Metazoa</taxon>
        <taxon>Ecdysozoa</taxon>
        <taxon>Arthropoda</taxon>
        <taxon>Hexapoda</taxon>
        <taxon>Insecta</taxon>
        <taxon>Pterygota</taxon>
        <taxon>Neoptera</taxon>
        <taxon>Paraneoptera</taxon>
        <taxon>Hemiptera</taxon>
        <taxon>Heteroptera</taxon>
        <taxon>Panheteroptera</taxon>
        <taxon>Cimicomorpha</taxon>
        <taxon>Miridae</taxon>
        <taxon>Dicyphina</taxon>
        <taxon>Nesidiocoris</taxon>
    </lineage>
</organism>